<evidence type="ECO:0000313" key="3">
    <source>
        <dbReference type="Proteomes" id="UP000195879"/>
    </source>
</evidence>
<feature type="region of interest" description="Disordered" evidence="1">
    <location>
        <begin position="1"/>
        <end position="63"/>
    </location>
</feature>
<gene>
    <name evidence="2" type="ORF">PCHDK_000544000</name>
</gene>
<accession>A0A1D3LAB3</accession>
<name>A0A1D3LAB3_PLACE</name>
<organism evidence="2 3">
    <name type="scientific">Plasmodium chabaudi adami</name>
    <dbReference type="NCBI Taxonomy" id="5826"/>
    <lineage>
        <taxon>Eukaryota</taxon>
        <taxon>Sar</taxon>
        <taxon>Alveolata</taxon>
        <taxon>Apicomplexa</taxon>
        <taxon>Aconoidasida</taxon>
        <taxon>Haemosporida</taxon>
        <taxon>Plasmodiidae</taxon>
        <taxon>Plasmodium</taxon>
        <taxon>Plasmodium (Vinckeia)</taxon>
    </lineage>
</organism>
<evidence type="ECO:0000256" key="1">
    <source>
        <dbReference type="SAM" id="MobiDB-lite"/>
    </source>
</evidence>
<sequence length="89" mass="9975">MDYLKGEEKSNKPLSTQNIGSKNSKQVKTSDAVHVEQSQSSGDFRSKISNLEIGSENPRTNVEEKTPQLVRFIDIPKGYNRPEIVITVL</sequence>
<feature type="compositionally biased region" description="Polar residues" evidence="1">
    <location>
        <begin position="36"/>
        <end position="49"/>
    </location>
</feature>
<feature type="compositionally biased region" description="Basic and acidic residues" evidence="1">
    <location>
        <begin position="1"/>
        <end position="11"/>
    </location>
</feature>
<proteinExistence type="predicted"/>
<evidence type="ECO:0000313" key="2">
    <source>
        <dbReference type="EMBL" id="SCL95287.1"/>
    </source>
</evidence>
<dbReference type="EMBL" id="FMIO01000471">
    <property type="protein sequence ID" value="SCL95287.1"/>
    <property type="molecule type" value="Genomic_DNA"/>
</dbReference>
<dbReference type="AlphaFoldDB" id="A0A1D3LAB3"/>
<feature type="compositionally biased region" description="Polar residues" evidence="1">
    <location>
        <begin position="12"/>
        <end position="29"/>
    </location>
</feature>
<dbReference type="Proteomes" id="UP000195879">
    <property type="component" value="Unassembled WGS sequence"/>
</dbReference>
<protein>
    <submittedName>
        <fullName evidence="2">Uncharacterized protein</fullName>
    </submittedName>
</protein>
<reference evidence="2 3" key="1">
    <citation type="submission" date="2016-08" db="EMBL/GenBank/DDBJ databases">
        <authorList>
            <consortium name="Pathogen Informatics"/>
        </authorList>
    </citation>
    <scope>NUCLEOTIDE SEQUENCE [LARGE SCALE GENOMIC DNA]</scope>
    <source>
        <strain evidence="2 3">DK</strain>
    </source>
</reference>